<keyword evidence="6 8" id="KW-0408">Iron</keyword>
<dbReference type="EMBL" id="VCAU01000058">
    <property type="protein sequence ID" value="KAF9887621.1"/>
    <property type="molecule type" value="Genomic_DNA"/>
</dbReference>
<evidence type="ECO:0008006" key="12">
    <source>
        <dbReference type="Google" id="ProtNLM"/>
    </source>
</evidence>
<reference evidence="10" key="1">
    <citation type="journal article" date="2019" name="Beilstein J. Org. Chem.">
        <title>Nanangenines: drimane sesquiterpenoids as the dominant metabolite cohort of a novel Australian fungus, Aspergillus nanangensis.</title>
        <authorList>
            <person name="Lacey H.J."/>
            <person name="Gilchrist C.L.M."/>
            <person name="Crombie A."/>
            <person name="Kalaitzis J.A."/>
            <person name="Vuong D."/>
            <person name="Rutledge P.J."/>
            <person name="Turner P."/>
            <person name="Pitt J.I."/>
            <person name="Lacey E."/>
            <person name="Chooi Y.H."/>
            <person name="Piggott A.M."/>
        </authorList>
    </citation>
    <scope>NUCLEOTIDE SEQUENCE</scope>
    <source>
        <strain evidence="10">MST-FP2251</strain>
    </source>
</reference>
<dbReference type="InterPro" id="IPR002403">
    <property type="entry name" value="Cyt_P450_E_grp-IV"/>
</dbReference>
<keyword evidence="4 8" id="KW-0479">Metal-binding</keyword>
<dbReference type="Gene3D" id="1.10.630.10">
    <property type="entry name" value="Cytochrome P450"/>
    <property type="match status" value="1"/>
</dbReference>
<dbReference type="GO" id="GO:0008395">
    <property type="term" value="F:steroid hydroxylase activity"/>
    <property type="evidence" value="ECO:0007669"/>
    <property type="project" value="TreeGrafter"/>
</dbReference>
<dbReference type="InterPro" id="IPR050529">
    <property type="entry name" value="CYP450_sterol_14alpha_dmase"/>
</dbReference>
<sequence length="416" mass="46680">MGESLYVISNPVDAAEIARHSQEFSLEPLAKDLLLKLGISKPATDRLFLTNGSPHATDTIIDIYRQHISPGKVLDQFVELDVIPRLTAIISPVELGLGPGETTTVSLHRLCMKALVNGIVSSYFGDIVLQIQPDFAACYLDWEETNWKFLLGLPKFLSKDMWTAQNNMMLLFTTYFSLPPDQRGHSNLWVSSVEGVLRDRDLTNDEISRIFMLHTSSIVGNMYKVCFWLVTHLLGDRELLRSITLEIQPAIDLQTHAVDHVYLTEYCPLLDSLYSEVLRLVVTSPMTRVITSTSTVSGKTLQKGSKVLVLYRQLHLDRSTWGSSPETLQPERFLHDKTLKTKVAYRPWGGGKHVCPGRFLVKKAVFAFVALLLGQYDIEPVEGQVFPHADLKKPTSGVAAIANGKNFMVSLRRKIE</sequence>
<evidence type="ECO:0000256" key="3">
    <source>
        <dbReference type="ARBA" id="ARBA00022617"/>
    </source>
</evidence>
<dbReference type="Pfam" id="PF00067">
    <property type="entry name" value="p450"/>
    <property type="match status" value="1"/>
</dbReference>
<dbReference type="AlphaFoldDB" id="A0AAD4GSI8"/>
<dbReference type="PANTHER" id="PTHR24304:SF2">
    <property type="entry name" value="24-HYDROXYCHOLESTEROL 7-ALPHA-HYDROXYLASE"/>
    <property type="match status" value="1"/>
</dbReference>
<dbReference type="SUPFAM" id="SSF48264">
    <property type="entry name" value="Cytochrome P450"/>
    <property type="match status" value="1"/>
</dbReference>
<evidence type="ECO:0000256" key="6">
    <source>
        <dbReference type="ARBA" id="ARBA00023004"/>
    </source>
</evidence>
<dbReference type="CDD" id="cd11040">
    <property type="entry name" value="CYP7_CYP8-like"/>
    <property type="match status" value="1"/>
</dbReference>
<evidence type="ECO:0000313" key="11">
    <source>
        <dbReference type="Proteomes" id="UP001194746"/>
    </source>
</evidence>
<keyword evidence="5 9" id="KW-0560">Oxidoreductase</keyword>
<accession>A0AAD4GSI8</accession>
<name>A0AAD4GSI8_ASPNN</name>
<keyword evidence="11" id="KW-1185">Reference proteome</keyword>
<feature type="binding site" description="axial binding residue" evidence="8">
    <location>
        <position position="355"/>
    </location>
    <ligand>
        <name>heme</name>
        <dbReference type="ChEBI" id="CHEBI:30413"/>
    </ligand>
    <ligandPart>
        <name>Fe</name>
        <dbReference type="ChEBI" id="CHEBI:18248"/>
    </ligandPart>
</feature>
<keyword evidence="3 8" id="KW-0349">Heme</keyword>
<dbReference type="PROSITE" id="PS00086">
    <property type="entry name" value="CYTOCHROME_P450"/>
    <property type="match status" value="1"/>
</dbReference>
<evidence type="ECO:0000256" key="9">
    <source>
        <dbReference type="RuleBase" id="RU000461"/>
    </source>
</evidence>
<dbReference type="InterPro" id="IPR036396">
    <property type="entry name" value="Cyt_P450_sf"/>
</dbReference>
<evidence type="ECO:0000256" key="1">
    <source>
        <dbReference type="ARBA" id="ARBA00001971"/>
    </source>
</evidence>
<comment type="caution">
    <text evidence="10">The sequence shown here is derived from an EMBL/GenBank/DDBJ whole genome shotgun (WGS) entry which is preliminary data.</text>
</comment>
<dbReference type="PRINTS" id="PR00465">
    <property type="entry name" value="EP450IV"/>
</dbReference>
<comment type="similarity">
    <text evidence="2 9">Belongs to the cytochrome P450 family.</text>
</comment>
<dbReference type="InterPro" id="IPR017972">
    <property type="entry name" value="Cyt_P450_CS"/>
</dbReference>
<gene>
    <name evidence="10" type="ORF">FE257_009714</name>
</gene>
<comment type="cofactor">
    <cofactor evidence="1 8">
        <name>heme</name>
        <dbReference type="ChEBI" id="CHEBI:30413"/>
    </cofactor>
</comment>
<proteinExistence type="inferred from homology"/>
<dbReference type="GO" id="GO:0020037">
    <property type="term" value="F:heme binding"/>
    <property type="evidence" value="ECO:0007669"/>
    <property type="project" value="InterPro"/>
</dbReference>
<evidence type="ECO:0000256" key="2">
    <source>
        <dbReference type="ARBA" id="ARBA00010617"/>
    </source>
</evidence>
<protein>
    <recommendedName>
        <fullName evidence="12">Cytochrome P450</fullName>
    </recommendedName>
</protein>
<evidence type="ECO:0000256" key="5">
    <source>
        <dbReference type="ARBA" id="ARBA00023002"/>
    </source>
</evidence>
<reference evidence="10" key="2">
    <citation type="submission" date="2020-02" db="EMBL/GenBank/DDBJ databases">
        <authorList>
            <person name="Gilchrist C.L.M."/>
            <person name="Chooi Y.-H."/>
        </authorList>
    </citation>
    <scope>NUCLEOTIDE SEQUENCE</scope>
    <source>
        <strain evidence="10">MST-FP2251</strain>
    </source>
</reference>
<dbReference type="GO" id="GO:0016705">
    <property type="term" value="F:oxidoreductase activity, acting on paired donors, with incorporation or reduction of molecular oxygen"/>
    <property type="evidence" value="ECO:0007669"/>
    <property type="project" value="InterPro"/>
</dbReference>
<evidence type="ECO:0000256" key="8">
    <source>
        <dbReference type="PIRSR" id="PIRSR602403-1"/>
    </source>
</evidence>
<dbReference type="PANTHER" id="PTHR24304">
    <property type="entry name" value="CYTOCHROME P450 FAMILY 7"/>
    <property type="match status" value="1"/>
</dbReference>
<dbReference type="Proteomes" id="UP001194746">
    <property type="component" value="Unassembled WGS sequence"/>
</dbReference>
<organism evidence="10 11">
    <name type="scientific">Aspergillus nanangensis</name>
    <dbReference type="NCBI Taxonomy" id="2582783"/>
    <lineage>
        <taxon>Eukaryota</taxon>
        <taxon>Fungi</taxon>
        <taxon>Dikarya</taxon>
        <taxon>Ascomycota</taxon>
        <taxon>Pezizomycotina</taxon>
        <taxon>Eurotiomycetes</taxon>
        <taxon>Eurotiomycetidae</taxon>
        <taxon>Eurotiales</taxon>
        <taxon>Aspergillaceae</taxon>
        <taxon>Aspergillus</taxon>
        <taxon>Aspergillus subgen. Circumdati</taxon>
    </lineage>
</organism>
<evidence type="ECO:0000256" key="7">
    <source>
        <dbReference type="ARBA" id="ARBA00023033"/>
    </source>
</evidence>
<evidence type="ECO:0000313" key="10">
    <source>
        <dbReference type="EMBL" id="KAF9887621.1"/>
    </source>
</evidence>
<keyword evidence="7 9" id="KW-0503">Monooxygenase</keyword>
<dbReference type="InterPro" id="IPR001128">
    <property type="entry name" value="Cyt_P450"/>
</dbReference>
<dbReference type="GO" id="GO:0005506">
    <property type="term" value="F:iron ion binding"/>
    <property type="evidence" value="ECO:0007669"/>
    <property type="project" value="InterPro"/>
</dbReference>
<evidence type="ECO:0000256" key="4">
    <source>
        <dbReference type="ARBA" id="ARBA00022723"/>
    </source>
</evidence>